<evidence type="ECO:0000313" key="2">
    <source>
        <dbReference type="Proteomes" id="UP001165960"/>
    </source>
</evidence>
<sequence length="334" mass="36053">MDPLQDPIYDLLTEPLALKDGPISLKALASTQLYLKLGHPGLDKALGGGFPSKCLTEIFGRSSAGKTQIALQLCVTAQLPISSGGLGKGAIYIATEREFPVNRFTQIAKSWLHKFPPQTTLEDVNLNVKTILRHDLSMLLSVLQQLPNTLDLSQMGLLILDSIAAPFLGEVLPGRRKALTSLAHELQSLAHKYSLVVVCINQVTEVIRPQALHAPDPSMYTSELEMNPIQLPPGVKLTLGGQVNDPTKLSYQPALGLAWSNLINARILVSRCQSGSLRDNDNSSLSLPTSLKNVGSRRKLVTCACPWAPPASAHFYITADGLQDAEPEAEALIS</sequence>
<gene>
    <name evidence="1" type="primary">rhp57_1</name>
    <name evidence="1" type="ORF">DSO57_1014709</name>
</gene>
<proteinExistence type="predicted"/>
<name>A0ACC2T6A0_9FUNG</name>
<reference evidence="1" key="1">
    <citation type="submission" date="2022-04" db="EMBL/GenBank/DDBJ databases">
        <title>Genome of the entomopathogenic fungus Entomophthora muscae.</title>
        <authorList>
            <person name="Elya C."/>
            <person name="Lovett B.R."/>
            <person name="Lee E."/>
            <person name="Macias A.M."/>
            <person name="Hajek A.E."/>
            <person name="De Bivort B.L."/>
            <person name="Kasson M.T."/>
            <person name="De Fine Licht H.H."/>
            <person name="Stajich J.E."/>
        </authorList>
    </citation>
    <scope>NUCLEOTIDE SEQUENCE</scope>
    <source>
        <strain evidence="1">Berkeley</strain>
    </source>
</reference>
<dbReference type="Proteomes" id="UP001165960">
    <property type="component" value="Unassembled WGS sequence"/>
</dbReference>
<keyword evidence="2" id="KW-1185">Reference proteome</keyword>
<dbReference type="EMBL" id="QTSX02003607">
    <property type="protein sequence ID" value="KAJ9069827.1"/>
    <property type="molecule type" value="Genomic_DNA"/>
</dbReference>
<evidence type="ECO:0000313" key="1">
    <source>
        <dbReference type="EMBL" id="KAJ9069827.1"/>
    </source>
</evidence>
<accession>A0ACC2T6A0</accession>
<protein>
    <submittedName>
        <fullName evidence="1">DNA repair protein rhp57</fullName>
    </submittedName>
</protein>
<comment type="caution">
    <text evidence="1">The sequence shown here is derived from an EMBL/GenBank/DDBJ whole genome shotgun (WGS) entry which is preliminary data.</text>
</comment>
<organism evidence="1 2">
    <name type="scientific">Entomophthora muscae</name>
    <dbReference type="NCBI Taxonomy" id="34485"/>
    <lineage>
        <taxon>Eukaryota</taxon>
        <taxon>Fungi</taxon>
        <taxon>Fungi incertae sedis</taxon>
        <taxon>Zoopagomycota</taxon>
        <taxon>Entomophthoromycotina</taxon>
        <taxon>Entomophthoromycetes</taxon>
        <taxon>Entomophthorales</taxon>
        <taxon>Entomophthoraceae</taxon>
        <taxon>Entomophthora</taxon>
    </lineage>
</organism>